<keyword evidence="5 9" id="KW-0812">Transmembrane</keyword>
<dbReference type="InterPro" id="IPR052180">
    <property type="entry name" value="NhaC_Na-H+_Antiporter"/>
</dbReference>
<dbReference type="Pfam" id="PF03553">
    <property type="entry name" value="Na_H_antiporter"/>
    <property type="match status" value="1"/>
</dbReference>
<dbReference type="PANTHER" id="PTHR33451:SF3">
    <property type="entry name" value="MALATE-2H(+)_NA(+)-LACTATE ANTIPORTER"/>
    <property type="match status" value="1"/>
</dbReference>
<feature type="transmembrane region" description="Helical" evidence="9">
    <location>
        <begin position="288"/>
        <end position="314"/>
    </location>
</feature>
<keyword evidence="7 9" id="KW-0472">Membrane</keyword>
<feature type="transmembrane region" description="Helical" evidence="9">
    <location>
        <begin position="336"/>
        <end position="360"/>
    </location>
</feature>
<evidence type="ECO:0000256" key="8">
    <source>
        <dbReference type="ARBA" id="ARBA00038435"/>
    </source>
</evidence>
<keyword evidence="6 9" id="KW-1133">Transmembrane helix</keyword>
<feature type="transmembrane region" description="Helical" evidence="9">
    <location>
        <begin position="6"/>
        <end position="39"/>
    </location>
</feature>
<dbReference type="Proteomes" id="UP000481872">
    <property type="component" value="Unassembled WGS sequence"/>
</dbReference>
<evidence type="ECO:0000256" key="5">
    <source>
        <dbReference type="ARBA" id="ARBA00022692"/>
    </source>
</evidence>
<evidence type="ECO:0000256" key="4">
    <source>
        <dbReference type="ARBA" id="ARBA00022475"/>
    </source>
</evidence>
<sequence>MDIILAMLFTFFILILSVYKGIFVGFPLLLGFLIFTFISFKKGFMIKDIFKMSIAGGKKAIVVLNVFVLIGCITGIWMASGTVPAIIYFAIKYMNLNFFILYAFLISCIVSFLLGTCFGTVSTVGVALMLMAKNGNANINIVAGAIIAGAYFGDRCSPMSSSANLISNLTETNLFINVKNMFKTSLLPFILCVIFYTILSIKHPLNLTQSNMDVEILNTFTINWIILLPAILILIFSLFKVNVKISMLVSILSACIIAIIFQHYTLVQVFKFIVLGFNLDSHNSLQNIFKGGGIISMCKAAFVVFISCALAGIFNETNMLSNIEVILTKAQTRCSLFIYTTITSIFTAAFGCNQSIAIVLTHQLMDKSYETKNIDKYKLAIDLENTAVLLSALIPWNIAAFVPTTTMDVSGVGFMPFALYIYLVPLTNIIFLKISDRKNLKYSINS</sequence>
<evidence type="ECO:0000256" key="9">
    <source>
        <dbReference type="SAM" id="Phobius"/>
    </source>
</evidence>
<evidence type="ECO:0000256" key="3">
    <source>
        <dbReference type="ARBA" id="ARBA00022449"/>
    </source>
</evidence>
<comment type="subcellular location">
    <subcellularLocation>
        <location evidence="1">Cell membrane</location>
        <topology evidence="1">Multi-pass membrane protein</topology>
    </subcellularLocation>
</comment>
<dbReference type="InterPro" id="IPR018461">
    <property type="entry name" value="Na/H_Antiport_NhaC-like_C"/>
</dbReference>
<dbReference type="AlphaFoldDB" id="A0A6M0H5P2"/>
<feature type="transmembrane region" description="Helical" evidence="9">
    <location>
        <begin position="245"/>
        <end position="267"/>
    </location>
</feature>
<accession>A0A6M0H5P2</accession>
<evidence type="ECO:0000256" key="2">
    <source>
        <dbReference type="ARBA" id="ARBA00022448"/>
    </source>
</evidence>
<keyword evidence="3" id="KW-0050">Antiport</keyword>
<reference evidence="11 12" key="1">
    <citation type="submission" date="2020-02" db="EMBL/GenBank/DDBJ databases">
        <title>Genome assembly of a novel Clostridium senegalense strain.</title>
        <authorList>
            <person name="Gupta T.B."/>
            <person name="Jauregui R."/>
            <person name="Maclean P."/>
            <person name="Nawarathana A."/>
            <person name="Brightwell G."/>
        </authorList>
    </citation>
    <scope>NUCLEOTIDE SEQUENCE [LARGE SCALE GENOMIC DNA]</scope>
    <source>
        <strain evidence="11 12">AGRFS4</strain>
    </source>
</reference>
<evidence type="ECO:0000256" key="7">
    <source>
        <dbReference type="ARBA" id="ARBA00023136"/>
    </source>
</evidence>
<gene>
    <name evidence="11" type="ORF">G3M99_11060</name>
</gene>
<comment type="similarity">
    <text evidence="8">Belongs to the NhaC Na(+)/H(+) (TC 2.A.35) antiporter family.</text>
</comment>
<keyword evidence="4" id="KW-1003">Cell membrane</keyword>
<dbReference type="GO" id="GO:0005886">
    <property type="term" value="C:plasma membrane"/>
    <property type="evidence" value="ECO:0007669"/>
    <property type="project" value="UniProtKB-SubCell"/>
</dbReference>
<keyword evidence="12" id="KW-1185">Reference proteome</keyword>
<feature type="transmembrane region" description="Helical" evidence="9">
    <location>
        <begin position="181"/>
        <end position="199"/>
    </location>
</feature>
<name>A0A6M0H5P2_9CLOT</name>
<feature type="transmembrane region" description="Helical" evidence="9">
    <location>
        <begin position="220"/>
        <end position="239"/>
    </location>
</feature>
<dbReference type="RefSeq" id="WP_061994383.1">
    <property type="nucleotide sequence ID" value="NZ_JAAGPU010000019.1"/>
</dbReference>
<feature type="domain" description="Na+/H+ antiporter NhaC-like C-terminal" evidence="10">
    <location>
        <begin position="149"/>
        <end position="432"/>
    </location>
</feature>
<evidence type="ECO:0000259" key="10">
    <source>
        <dbReference type="Pfam" id="PF03553"/>
    </source>
</evidence>
<proteinExistence type="inferred from homology"/>
<dbReference type="EMBL" id="JAAGPU010000019">
    <property type="protein sequence ID" value="NEU05383.1"/>
    <property type="molecule type" value="Genomic_DNA"/>
</dbReference>
<protein>
    <submittedName>
        <fullName evidence="11">Na+/H+ antiporter NhaC family protein</fullName>
    </submittedName>
</protein>
<evidence type="ECO:0000256" key="1">
    <source>
        <dbReference type="ARBA" id="ARBA00004651"/>
    </source>
</evidence>
<comment type="caution">
    <text evidence="11">The sequence shown here is derived from an EMBL/GenBank/DDBJ whole genome shotgun (WGS) entry which is preliminary data.</text>
</comment>
<evidence type="ECO:0000256" key="6">
    <source>
        <dbReference type="ARBA" id="ARBA00022989"/>
    </source>
</evidence>
<feature type="transmembrane region" description="Helical" evidence="9">
    <location>
        <begin position="414"/>
        <end position="432"/>
    </location>
</feature>
<dbReference type="GO" id="GO:0015297">
    <property type="term" value="F:antiporter activity"/>
    <property type="evidence" value="ECO:0007669"/>
    <property type="project" value="UniProtKB-KW"/>
</dbReference>
<evidence type="ECO:0000313" key="11">
    <source>
        <dbReference type="EMBL" id="NEU05383.1"/>
    </source>
</evidence>
<organism evidence="11 12">
    <name type="scientific">Clostridium senegalense</name>
    <dbReference type="NCBI Taxonomy" id="1465809"/>
    <lineage>
        <taxon>Bacteria</taxon>
        <taxon>Bacillati</taxon>
        <taxon>Bacillota</taxon>
        <taxon>Clostridia</taxon>
        <taxon>Eubacteriales</taxon>
        <taxon>Clostridiaceae</taxon>
        <taxon>Clostridium</taxon>
    </lineage>
</organism>
<dbReference type="PANTHER" id="PTHR33451">
    <property type="entry name" value="MALATE-2H(+)/NA(+)-LACTATE ANTIPORTER"/>
    <property type="match status" value="1"/>
</dbReference>
<evidence type="ECO:0000313" key="12">
    <source>
        <dbReference type="Proteomes" id="UP000481872"/>
    </source>
</evidence>
<feature type="transmembrane region" description="Helical" evidence="9">
    <location>
        <begin position="99"/>
        <end position="130"/>
    </location>
</feature>
<feature type="transmembrane region" description="Helical" evidence="9">
    <location>
        <begin position="60"/>
        <end position="79"/>
    </location>
</feature>
<keyword evidence="2" id="KW-0813">Transport</keyword>